<dbReference type="CDD" id="cd08054">
    <property type="entry name" value="gp6"/>
    <property type="match status" value="1"/>
</dbReference>
<evidence type="ECO:0000313" key="3">
    <source>
        <dbReference type="Proteomes" id="UP000316213"/>
    </source>
</evidence>
<dbReference type="Gene3D" id="1.10.3230.30">
    <property type="entry name" value="Phage gp6-like head-tail connector protein"/>
    <property type="match status" value="1"/>
</dbReference>
<gene>
    <name evidence="1" type="ORF">Pla100_52460</name>
    <name evidence="2" type="ORF">Pla100_52950</name>
</gene>
<comment type="caution">
    <text evidence="1">The sequence shown here is derived from an EMBL/GenBank/DDBJ whole genome shotgun (WGS) entry which is preliminary data.</text>
</comment>
<dbReference type="EMBL" id="SJPM01000015">
    <property type="protein sequence ID" value="TWT91396.1"/>
    <property type="molecule type" value="Genomic_DNA"/>
</dbReference>
<dbReference type="OrthoDB" id="7597216at2"/>
<evidence type="ECO:0000313" key="2">
    <source>
        <dbReference type="EMBL" id="TWT91445.1"/>
    </source>
</evidence>
<evidence type="ECO:0000313" key="1">
    <source>
        <dbReference type="EMBL" id="TWT91396.1"/>
    </source>
</evidence>
<dbReference type="Proteomes" id="UP000316213">
    <property type="component" value="Unassembled WGS sequence"/>
</dbReference>
<reference evidence="1 3" key="1">
    <citation type="submission" date="2019-02" db="EMBL/GenBank/DDBJ databases">
        <title>Deep-cultivation of Planctomycetes and their phenomic and genomic characterization uncovers novel biology.</title>
        <authorList>
            <person name="Wiegand S."/>
            <person name="Jogler M."/>
            <person name="Boedeker C."/>
            <person name="Pinto D."/>
            <person name="Vollmers J."/>
            <person name="Rivas-Marin E."/>
            <person name="Kohn T."/>
            <person name="Peeters S.H."/>
            <person name="Heuer A."/>
            <person name="Rast P."/>
            <person name="Oberbeckmann S."/>
            <person name="Bunk B."/>
            <person name="Jeske O."/>
            <person name="Meyerdierks A."/>
            <person name="Storesund J.E."/>
            <person name="Kallscheuer N."/>
            <person name="Luecker S."/>
            <person name="Lage O.M."/>
            <person name="Pohl T."/>
            <person name="Merkel B.J."/>
            <person name="Hornburger P."/>
            <person name="Mueller R.-W."/>
            <person name="Bruemmer F."/>
            <person name="Labrenz M."/>
            <person name="Spormann A.M."/>
            <person name="Op Den Camp H."/>
            <person name="Overmann J."/>
            <person name="Amann R."/>
            <person name="Jetten M.S.M."/>
            <person name="Mascher T."/>
            <person name="Medema M.H."/>
            <person name="Devos D.P."/>
            <person name="Kaster A.-K."/>
            <person name="Ovreas L."/>
            <person name="Rohde M."/>
            <person name="Galperin M.Y."/>
            <person name="Jogler C."/>
        </authorList>
    </citation>
    <scope>NUCLEOTIDE SEQUENCE [LARGE SCALE GENOMIC DNA]</scope>
    <source>
        <strain evidence="1 3">Pla100</strain>
    </source>
</reference>
<keyword evidence="3" id="KW-1185">Reference proteome</keyword>
<dbReference type="AlphaFoldDB" id="A0A5C5ZW65"/>
<name>A0A5C5ZW65_9BACT</name>
<proteinExistence type="predicted"/>
<dbReference type="RefSeq" id="WP_146581299.1">
    <property type="nucleotide sequence ID" value="NZ_SJPM01000015.1"/>
</dbReference>
<dbReference type="EMBL" id="SJPM01000015">
    <property type="protein sequence ID" value="TWT91445.1"/>
    <property type="molecule type" value="Genomic_DNA"/>
</dbReference>
<accession>A0A5C5ZW65</accession>
<sequence length="190" mass="20242">MSTPIRWTFAAIALDSALIALPWIKRHARIYADDDDSYLTEFLVPAAVETVERDTGLRVNPVTAAAELPAGTRSVRLPASPFVSAVVKAVDDDDNETVIAGSTHDGKRPGVLEIPAIASAHKAIRVAVTFGPQPPAPTVRILIATLVAHWFEHPEAVTADGDANEVPLGYQHLVKSLQPFADGVRVVGGE</sequence>
<evidence type="ECO:0008006" key="4">
    <source>
        <dbReference type="Google" id="ProtNLM"/>
    </source>
</evidence>
<protein>
    <recommendedName>
        <fullName evidence="4">Phage gp6-like head-tail connector protein</fullName>
    </recommendedName>
</protein>
<organism evidence="1 3">
    <name type="scientific">Neorhodopirellula pilleata</name>
    <dbReference type="NCBI Taxonomy" id="2714738"/>
    <lineage>
        <taxon>Bacteria</taxon>
        <taxon>Pseudomonadati</taxon>
        <taxon>Planctomycetota</taxon>
        <taxon>Planctomycetia</taxon>
        <taxon>Pirellulales</taxon>
        <taxon>Pirellulaceae</taxon>
        <taxon>Neorhodopirellula</taxon>
    </lineage>
</organism>